<feature type="chain" id="PRO_5018229937" evidence="12">
    <location>
        <begin position="29"/>
        <end position="670"/>
    </location>
</feature>
<dbReference type="GO" id="GO:0044718">
    <property type="term" value="P:siderophore transmembrane transport"/>
    <property type="evidence" value="ECO:0007669"/>
    <property type="project" value="TreeGrafter"/>
</dbReference>
<evidence type="ECO:0000256" key="12">
    <source>
        <dbReference type="SAM" id="SignalP"/>
    </source>
</evidence>
<keyword evidence="3 10" id="KW-0813">Transport</keyword>
<dbReference type="InterPro" id="IPR000531">
    <property type="entry name" value="Beta-barrel_TonB"/>
</dbReference>
<dbReference type="NCBIfam" id="TIGR01783">
    <property type="entry name" value="TonB-siderophor"/>
    <property type="match status" value="1"/>
</dbReference>
<feature type="domain" description="TonB-dependent receptor plug" evidence="14">
    <location>
        <begin position="44"/>
        <end position="138"/>
    </location>
</feature>
<sequence length="670" mass="74709">MESPIRSIFTPSTLTLAVTIATSYTAFAAQAISEAEEVVVWGTKVTSNTESIFAEDMSVKQADHLSDLLREVPGVDVGGTHSVNQRIAIRGLGETDLDIRLDGASQHANMFHHIGNLTLNPDILKSADIQVGNNSVTQSGLGGSVYFETKDARDLLRYDETYGARLYGGYASNDSQQGSLTLYGLLGENIDAMIYGHYVTRDDFEDGDSNKTFGTKGNVYNILTKLGYEFGSVHRLELSYDLYKDSGDYNPRPDMSGNANNGLSNDKLIPTDYSRDTITLNYQLRKDKHKGDVTLYNSETEIVRDESVMLGSWPGNRASKNSAKNQNFGLNVKFQSGLALLGIDNQLIYGADYMDKTSTSYYGSSKFMDESAVSTALFAENKFIFTDFFNLSAGLRYDDYQRKAEVGNNRYDDVTWSLATELTPIDGLTFFASTRTLFKGPELLETFIAYQNVAYLQEGLKAETGRNTQGGARYDQRFGRHALGMNFTLFQTEIDDYIAESYNRATRNYDIYNLGDVEIEGFESSITYSYESLSSKVSYSKSDTKNKQTNQPIAGGNGRSIDMGDSIALTVNYQSDALDSIFGWNSMWVKEEDNVFDGQPAKASYDVHSLYVQWIPSELDSFYLTFGIDNIFNEQYTSHASRSGVIPWNGITMDDYEPGRNYKISAAYQF</sequence>
<dbReference type="InterPro" id="IPR036942">
    <property type="entry name" value="Beta-barrel_TonB_sf"/>
</dbReference>
<name>A0A3N3DVA2_9VIBR</name>
<dbReference type="Pfam" id="PF00593">
    <property type="entry name" value="TonB_dep_Rec_b-barrel"/>
    <property type="match status" value="1"/>
</dbReference>
<keyword evidence="6 11" id="KW-0798">TonB box</keyword>
<evidence type="ECO:0000256" key="2">
    <source>
        <dbReference type="ARBA" id="ARBA00009810"/>
    </source>
</evidence>
<dbReference type="InterPro" id="IPR010105">
    <property type="entry name" value="TonB_sidphr_rcpt"/>
</dbReference>
<evidence type="ECO:0000313" key="15">
    <source>
        <dbReference type="EMBL" id="ROV58299.1"/>
    </source>
</evidence>
<evidence type="ECO:0000256" key="7">
    <source>
        <dbReference type="ARBA" id="ARBA00023136"/>
    </source>
</evidence>
<accession>A0A3N3DVA2</accession>
<dbReference type="PANTHER" id="PTHR30069">
    <property type="entry name" value="TONB-DEPENDENT OUTER MEMBRANE RECEPTOR"/>
    <property type="match status" value="1"/>
</dbReference>
<evidence type="ECO:0000256" key="10">
    <source>
        <dbReference type="PROSITE-ProRule" id="PRU01360"/>
    </source>
</evidence>
<evidence type="ECO:0000259" key="13">
    <source>
        <dbReference type="Pfam" id="PF00593"/>
    </source>
</evidence>
<comment type="similarity">
    <text evidence="2 10 11">Belongs to the TonB-dependent receptor family.</text>
</comment>
<protein>
    <submittedName>
        <fullName evidence="15">TonB-dependent siderophore receptor</fullName>
    </submittedName>
</protein>
<comment type="caution">
    <text evidence="15">The sequence shown here is derived from an EMBL/GenBank/DDBJ whole genome shotgun (WGS) entry which is preliminary data.</text>
</comment>
<dbReference type="GO" id="GO:0015344">
    <property type="term" value="F:siderophore uptake transmembrane transporter activity"/>
    <property type="evidence" value="ECO:0007669"/>
    <property type="project" value="TreeGrafter"/>
</dbReference>
<evidence type="ECO:0000259" key="14">
    <source>
        <dbReference type="Pfam" id="PF07715"/>
    </source>
</evidence>
<comment type="subcellular location">
    <subcellularLocation>
        <location evidence="1 10">Cell outer membrane</location>
        <topology evidence="1 10">Multi-pass membrane protein</topology>
    </subcellularLocation>
</comment>
<keyword evidence="4 10" id="KW-1134">Transmembrane beta strand</keyword>
<evidence type="ECO:0000256" key="8">
    <source>
        <dbReference type="ARBA" id="ARBA00023170"/>
    </source>
</evidence>
<proteinExistence type="inferred from homology"/>
<evidence type="ECO:0000256" key="11">
    <source>
        <dbReference type="RuleBase" id="RU003357"/>
    </source>
</evidence>
<dbReference type="InterPro" id="IPR037066">
    <property type="entry name" value="Plug_dom_sf"/>
</dbReference>
<dbReference type="RefSeq" id="WP_123783278.1">
    <property type="nucleotide sequence ID" value="NZ_RKIK01000084.1"/>
</dbReference>
<dbReference type="Gene3D" id="2.40.170.20">
    <property type="entry name" value="TonB-dependent receptor, beta-barrel domain"/>
    <property type="match status" value="1"/>
</dbReference>
<dbReference type="GO" id="GO:0038023">
    <property type="term" value="F:signaling receptor activity"/>
    <property type="evidence" value="ECO:0007669"/>
    <property type="project" value="InterPro"/>
</dbReference>
<dbReference type="PANTHER" id="PTHR30069:SF41">
    <property type="entry name" value="HEME_HEMOPEXIN UTILIZATION PROTEIN C"/>
    <property type="match status" value="1"/>
</dbReference>
<dbReference type="Gene3D" id="2.170.130.10">
    <property type="entry name" value="TonB-dependent receptor, plug domain"/>
    <property type="match status" value="1"/>
</dbReference>
<dbReference type="EMBL" id="RKIK01000084">
    <property type="protein sequence ID" value="ROV58299.1"/>
    <property type="molecule type" value="Genomic_DNA"/>
</dbReference>
<gene>
    <name evidence="15" type="ORF">EGH82_19175</name>
</gene>
<evidence type="ECO:0000256" key="3">
    <source>
        <dbReference type="ARBA" id="ARBA00022448"/>
    </source>
</evidence>
<dbReference type="AlphaFoldDB" id="A0A3N3DVA2"/>
<dbReference type="GO" id="GO:0009279">
    <property type="term" value="C:cell outer membrane"/>
    <property type="evidence" value="ECO:0007669"/>
    <property type="project" value="UniProtKB-SubCell"/>
</dbReference>
<feature type="signal peptide" evidence="12">
    <location>
        <begin position="1"/>
        <end position="28"/>
    </location>
</feature>
<dbReference type="PROSITE" id="PS52016">
    <property type="entry name" value="TONB_DEPENDENT_REC_3"/>
    <property type="match status" value="1"/>
</dbReference>
<feature type="domain" description="TonB-dependent receptor-like beta-barrel" evidence="13">
    <location>
        <begin position="235"/>
        <end position="631"/>
    </location>
</feature>
<evidence type="ECO:0000256" key="4">
    <source>
        <dbReference type="ARBA" id="ARBA00022452"/>
    </source>
</evidence>
<keyword evidence="7 10" id="KW-0472">Membrane</keyword>
<evidence type="ECO:0000256" key="5">
    <source>
        <dbReference type="ARBA" id="ARBA00022692"/>
    </source>
</evidence>
<keyword evidence="9 10" id="KW-0998">Cell outer membrane</keyword>
<keyword evidence="12" id="KW-0732">Signal</keyword>
<evidence type="ECO:0000256" key="6">
    <source>
        <dbReference type="ARBA" id="ARBA00023077"/>
    </source>
</evidence>
<dbReference type="InterPro" id="IPR012910">
    <property type="entry name" value="Plug_dom"/>
</dbReference>
<dbReference type="Pfam" id="PF07715">
    <property type="entry name" value="Plug"/>
    <property type="match status" value="1"/>
</dbReference>
<dbReference type="SUPFAM" id="SSF56935">
    <property type="entry name" value="Porins"/>
    <property type="match status" value="1"/>
</dbReference>
<organism evidence="15 16">
    <name type="scientific">Vibrio ponticus</name>
    <dbReference type="NCBI Taxonomy" id="265668"/>
    <lineage>
        <taxon>Bacteria</taxon>
        <taxon>Pseudomonadati</taxon>
        <taxon>Pseudomonadota</taxon>
        <taxon>Gammaproteobacteria</taxon>
        <taxon>Vibrionales</taxon>
        <taxon>Vibrionaceae</taxon>
        <taxon>Vibrio</taxon>
    </lineage>
</organism>
<dbReference type="Proteomes" id="UP000278792">
    <property type="component" value="Unassembled WGS sequence"/>
</dbReference>
<keyword evidence="8 15" id="KW-0675">Receptor</keyword>
<evidence type="ECO:0000313" key="16">
    <source>
        <dbReference type="Proteomes" id="UP000278792"/>
    </source>
</evidence>
<reference evidence="15 16" key="1">
    <citation type="submission" date="2018-11" db="EMBL/GenBank/DDBJ databases">
        <title>Vibrio ponticus strain CAIM 1751 pathogenic for the snapper Lutjanus guttatus.</title>
        <authorList>
            <person name="Soto-Rodriguez S."/>
            <person name="Lozano-Olvera R."/>
            <person name="Gomez-Gil B."/>
        </authorList>
    </citation>
    <scope>NUCLEOTIDE SEQUENCE [LARGE SCALE GENOMIC DNA]</scope>
    <source>
        <strain evidence="15 16">CAIM 1751</strain>
    </source>
</reference>
<evidence type="ECO:0000256" key="9">
    <source>
        <dbReference type="ARBA" id="ARBA00023237"/>
    </source>
</evidence>
<dbReference type="InterPro" id="IPR039426">
    <property type="entry name" value="TonB-dep_rcpt-like"/>
</dbReference>
<keyword evidence="5 10" id="KW-0812">Transmembrane</keyword>
<evidence type="ECO:0000256" key="1">
    <source>
        <dbReference type="ARBA" id="ARBA00004571"/>
    </source>
</evidence>